<feature type="transmembrane region" description="Helical" evidence="1">
    <location>
        <begin position="402"/>
        <end position="422"/>
    </location>
</feature>
<feature type="transmembrane region" description="Helical" evidence="1">
    <location>
        <begin position="163"/>
        <end position="182"/>
    </location>
</feature>
<keyword evidence="4" id="KW-1185">Reference proteome</keyword>
<protein>
    <recommendedName>
        <fullName evidence="2">Acyltransferase 3 domain-containing protein</fullName>
    </recommendedName>
</protein>
<feature type="transmembrane region" description="Helical" evidence="1">
    <location>
        <begin position="362"/>
        <end position="381"/>
    </location>
</feature>
<feature type="transmembrane region" description="Helical" evidence="1">
    <location>
        <begin position="110"/>
        <end position="130"/>
    </location>
</feature>
<dbReference type="InterPro" id="IPR002656">
    <property type="entry name" value="Acyl_transf_3_dom"/>
</dbReference>
<proteinExistence type="predicted"/>
<evidence type="ECO:0000256" key="1">
    <source>
        <dbReference type="SAM" id="Phobius"/>
    </source>
</evidence>
<feature type="transmembrane region" description="Helical" evidence="1">
    <location>
        <begin position="223"/>
        <end position="242"/>
    </location>
</feature>
<evidence type="ECO:0000313" key="4">
    <source>
        <dbReference type="Proteomes" id="UP001208689"/>
    </source>
</evidence>
<dbReference type="EMBL" id="CP104013">
    <property type="protein sequence ID" value="UYP47788.1"/>
    <property type="molecule type" value="Genomic_DNA"/>
</dbReference>
<dbReference type="Proteomes" id="UP001208689">
    <property type="component" value="Chromosome"/>
</dbReference>
<evidence type="ECO:0000313" key="3">
    <source>
        <dbReference type="EMBL" id="UYP47788.1"/>
    </source>
</evidence>
<name>A0ABY6HW82_9ARCH</name>
<feature type="transmembrane region" description="Helical" evidence="1">
    <location>
        <begin position="187"/>
        <end position="203"/>
    </location>
</feature>
<dbReference type="Pfam" id="PF01757">
    <property type="entry name" value="Acyl_transf_3"/>
    <property type="match status" value="1"/>
</dbReference>
<keyword evidence="1" id="KW-1133">Transmembrane helix</keyword>
<feature type="transmembrane region" description="Helical" evidence="1">
    <location>
        <begin position="283"/>
        <end position="302"/>
    </location>
</feature>
<accession>A0ABY6HW82</accession>
<organism evidence="3 4">
    <name type="scientific">Candidatus Lokiarchaeum ossiferum</name>
    <dbReference type="NCBI Taxonomy" id="2951803"/>
    <lineage>
        <taxon>Archaea</taxon>
        <taxon>Promethearchaeati</taxon>
        <taxon>Promethearchaeota</taxon>
        <taxon>Promethearchaeia</taxon>
        <taxon>Promethearchaeales</taxon>
        <taxon>Promethearchaeaceae</taxon>
        <taxon>Candidatus Lokiarchaeum</taxon>
    </lineage>
</organism>
<feature type="domain" description="Acyltransferase 3" evidence="2">
    <location>
        <begin position="38"/>
        <end position="374"/>
    </location>
</feature>
<keyword evidence="1" id="KW-0812">Transmembrane</keyword>
<sequence>MNFSLPTNVIDLMENSTLTEPDSALVQTESRKGVRYFQVDAWKALMIAFVIMDHTFTHAFLHDFGSSFWERISIPMLMIIMGFNMGKSFDKKGVTKLKEMYSLSYFENKMKRYVVPFLILYFVHTILYLLESAMVFDTLDVFYYENFLNIFIGYTPFYGPGMWFLPVLMSTILIFPIIYWCYKKNDVITLVGTFVIELGWYLIRDIIYGDMLFGDPAKVTDGFFGCHVFAMFSAVGLGLWFSTDHDILSKRNRFVWIIGLFSIIYIFRYNAIGNWLPWVTGDYHLYFFPYSAVLFLLGMKFIPENPQGKLSDFVRRISKSTYHILLTQIFYFSIVYQFFLFMFNPLDNVPDVFDANPINYLWFYPLNVLITFSIGMLWNEAESRFYRKVKENSSLKLIYKGAIGLSVLFFLTRIVLIVIFFIKY</sequence>
<reference evidence="3" key="1">
    <citation type="submission" date="2022-09" db="EMBL/GenBank/DDBJ databases">
        <title>Actin cytoskeleton and complex cell architecture in an #Asgard archaeon.</title>
        <authorList>
            <person name="Ponce Toledo R.I."/>
            <person name="Schleper C."/>
            <person name="Rodrigues Oliveira T."/>
            <person name="Wollweber F."/>
            <person name="Xu J."/>
            <person name="Rittmann S."/>
            <person name="Klingl A."/>
            <person name="Pilhofer M."/>
        </authorList>
    </citation>
    <scope>NUCLEOTIDE SEQUENCE</scope>
    <source>
        <strain evidence="3">B-35</strain>
    </source>
</reference>
<keyword evidence="1" id="KW-0472">Membrane</keyword>
<gene>
    <name evidence="3" type="ORF">NEF87_004073</name>
</gene>
<feature type="transmembrane region" description="Helical" evidence="1">
    <location>
        <begin position="254"/>
        <end position="271"/>
    </location>
</feature>
<evidence type="ECO:0000259" key="2">
    <source>
        <dbReference type="Pfam" id="PF01757"/>
    </source>
</evidence>
<feature type="transmembrane region" description="Helical" evidence="1">
    <location>
        <begin position="322"/>
        <end position="342"/>
    </location>
</feature>